<accession>A0ABT1BXH6</accession>
<dbReference type="InterPro" id="IPR027417">
    <property type="entry name" value="P-loop_NTPase"/>
</dbReference>
<dbReference type="SUPFAM" id="SSF52540">
    <property type="entry name" value="P-loop containing nucleoside triphosphate hydrolases"/>
    <property type="match status" value="1"/>
</dbReference>
<dbReference type="EMBL" id="JAMXLY010000028">
    <property type="protein sequence ID" value="MCO6025782.1"/>
    <property type="molecule type" value="Genomic_DNA"/>
</dbReference>
<name>A0ABT1BXH6_9BACT</name>
<dbReference type="Pfam" id="PF13173">
    <property type="entry name" value="AAA_14"/>
    <property type="match status" value="1"/>
</dbReference>
<organism evidence="2 3">
    <name type="scientific">Segatella cerevisiae</name>
    <dbReference type="NCBI Taxonomy" id="2053716"/>
    <lineage>
        <taxon>Bacteria</taxon>
        <taxon>Pseudomonadati</taxon>
        <taxon>Bacteroidota</taxon>
        <taxon>Bacteroidia</taxon>
        <taxon>Bacteroidales</taxon>
        <taxon>Prevotellaceae</taxon>
        <taxon>Segatella</taxon>
    </lineage>
</organism>
<evidence type="ECO:0000313" key="3">
    <source>
        <dbReference type="Proteomes" id="UP001204015"/>
    </source>
</evidence>
<dbReference type="PANTHER" id="PTHR33295:SF8">
    <property type="entry name" value="AAA+ ATPASE DOMAIN-CONTAINING PROTEIN"/>
    <property type="match status" value="1"/>
</dbReference>
<comment type="caution">
    <text evidence="2">The sequence shown here is derived from an EMBL/GenBank/DDBJ whole genome shotgun (WGS) entry which is preliminary data.</text>
</comment>
<evidence type="ECO:0000259" key="1">
    <source>
        <dbReference type="Pfam" id="PF13173"/>
    </source>
</evidence>
<gene>
    <name evidence="2" type="ORF">NG821_08000</name>
</gene>
<feature type="domain" description="AAA" evidence="1">
    <location>
        <begin position="6"/>
        <end position="76"/>
    </location>
</feature>
<dbReference type="InterPro" id="IPR041682">
    <property type="entry name" value="AAA_14"/>
</dbReference>
<dbReference type="PANTHER" id="PTHR33295">
    <property type="entry name" value="ATPASE"/>
    <property type="match status" value="1"/>
</dbReference>
<keyword evidence="3" id="KW-1185">Reference proteome</keyword>
<evidence type="ECO:0000313" key="2">
    <source>
        <dbReference type="EMBL" id="MCO6025782.1"/>
    </source>
</evidence>
<dbReference type="Proteomes" id="UP001204015">
    <property type="component" value="Unassembled WGS sequence"/>
</dbReference>
<proteinExistence type="predicted"/>
<sequence>MSSLKTEDFDIVLDALYQLYGDFKYLFLDEVQNIADWQLFINRLLRQKIHLFVTGSNSKLLSTELTKHLTDMSLDYKGEHSEFSIAVNNIIGKNKSERISLTDTMRTYSVTRLRPREFIVKWSFDIN</sequence>
<reference evidence="2 3" key="1">
    <citation type="submission" date="2022-06" db="EMBL/GenBank/DDBJ databases">
        <title>A taxonomic note on the genus Prevotella: Description of four novel genera and emended description of the genera Hallella and Xylanibacter.</title>
        <authorList>
            <person name="Hitch T.C.A."/>
        </authorList>
    </citation>
    <scope>NUCLEOTIDE SEQUENCE [LARGE SCALE GENOMIC DNA]</scope>
    <source>
        <strain evidence="2 3">DSM 100619</strain>
    </source>
</reference>
<protein>
    <submittedName>
        <fullName evidence="2">AAA family ATPase</fullName>
    </submittedName>
</protein>